<evidence type="ECO:0000313" key="3">
    <source>
        <dbReference type="EMBL" id="KAA0968931.1"/>
    </source>
</evidence>
<reference evidence="3 4" key="1">
    <citation type="submission" date="2019-08" db="EMBL/GenBank/DDBJ databases">
        <title>Aureimonas fodiniaquatilis sp. nov., isolated from a coal mine wastewater.</title>
        <authorList>
            <person name="Kim W."/>
        </authorList>
    </citation>
    <scope>NUCLEOTIDE SEQUENCE [LARGE SCALE GENOMIC DNA]</scope>
    <source>
        <strain evidence="3 4">CAU 1482</strain>
    </source>
</reference>
<dbReference type="AlphaFoldDB" id="A0A5B0DT42"/>
<keyword evidence="1" id="KW-0732">Signal</keyword>
<feature type="signal peptide" evidence="1">
    <location>
        <begin position="1"/>
        <end position="21"/>
    </location>
</feature>
<dbReference type="Gene3D" id="2.40.128.270">
    <property type="match status" value="1"/>
</dbReference>
<evidence type="ECO:0000256" key="1">
    <source>
        <dbReference type="SAM" id="SignalP"/>
    </source>
</evidence>
<comment type="caution">
    <text evidence="3">The sequence shown here is derived from an EMBL/GenBank/DDBJ whole genome shotgun (WGS) entry which is preliminary data.</text>
</comment>
<organism evidence="3 4">
    <name type="scientific">Aureimonas fodinaquatilis</name>
    <dbReference type="NCBI Taxonomy" id="2565783"/>
    <lineage>
        <taxon>Bacteria</taxon>
        <taxon>Pseudomonadati</taxon>
        <taxon>Pseudomonadota</taxon>
        <taxon>Alphaproteobacteria</taxon>
        <taxon>Hyphomicrobiales</taxon>
        <taxon>Aurantimonadaceae</taxon>
        <taxon>Aureimonas</taxon>
    </lineage>
</organism>
<dbReference type="InterPro" id="IPR038670">
    <property type="entry name" value="HslJ-like_sf"/>
</dbReference>
<feature type="domain" description="DUF306" evidence="2">
    <location>
        <begin position="30"/>
        <end position="132"/>
    </location>
</feature>
<evidence type="ECO:0000259" key="2">
    <source>
        <dbReference type="Pfam" id="PF03724"/>
    </source>
</evidence>
<dbReference type="Pfam" id="PF03724">
    <property type="entry name" value="META"/>
    <property type="match status" value="1"/>
</dbReference>
<feature type="chain" id="PRO_5023058581" evidence="1">
    <location>
        <begin position="22"/>
        <end position="138"/>
    </location>
</feature>
<gene>
    <name evidence="3" type="ORF">FPY71_15310</name>
</gene>
<dbReference type="Proteomes" id="UP000324738">
    <property type="component" value="Unassembled WGS sequence"/>
</dbReference>
<dbReference type="OrthoDB" id="9809132at2"/>
<dbReference type="PANTHER" id="PTHR35535:SF1">
    <property type="entry name" value="HEAT SHOCK PROTEIN HSLJ"/>
    <property type="match status" value="1"/>
</dbReference>
<keyword evidence="4" id="KW-1185">Reference proteome</keyword>
<protein>
    <submittedName>
        <fullName evidence="3">META domain-containing protein</fullName>
    </submittedName>
</protein>
<dbReference type="InterPro" id="IPR005184">
    <property type="entry name" value="DUF306_Meta_HslJ"/>
</dbReference>
<dbReference type="RefSeq" id="WP_149301205.1">
    <property type="nucleotide sequence ID" value="NZ_VTWH01000004.1"/>
</dbReference>
<proteinExistence type="predicted"/>
<dbReference type="InterPro" id="IPR053147">
    <property type="entry name" value="Hsp_HslJ-like"/>
</dbReference>
<accession>A0A5B0DT42</accession>
<evidence type="ECO:0000313" key="4">
    <source>
        <dbReference type="Proteomes" id="UP000324738"/>
    </source>
</evidence>
<dbReference type="PANTHER" id="PTHR35535">
    <property type="entry name" value="HEAT SHOCK PROTEIN HSLJ"/>
    <property type="match status" value="1"/>
</dbReference>
<name>A0A5B0DT42_9HYPH</name>
<sequence>MKRTVATLTLLGTLLALPAFSDEPFAAPYGTWLAEDIGTAGVVDTVQTTLNLSDDGRATGSGGCNRFTGTVTVTETTIEFGPLAGTKMACPEAVMNQENKFHNALSQAAGWQLTAADKLELTDETGKTLVVFARHTSQ</sequence>
<dbReference type="EMBL" id="VTWH01000004">
    <property type="protein sequence ID" value="KAA0968931.1"/>
    <property type="molecule type" value="Genomic_DNA"/>
</dbReference>